<dbReference type="Proteomes" id="UP000198906">
    <property type="component" value="Unassembled WGS sequence"/>
</dbReference>
<name>A0A1C6S8E5_9ACTN</name>
<protein>
    <submittedName>
        <fullName evidence="3">Uncharacterized protein</fullName>
    </submittedName>
</protein>
<feature type="signal peptide" evidence="2">
    <location>
        <begin position="1"/>
        <end position="30"/>
    </location>
</feature>
<gene>
    <name evidence="3" type="ORF">GA0074694_4251</name>
</gene>
<organism evidence="3 4">
    <name type="scientific">Micromonospora inyonensis</name>
    <dbReference type="NCBI Taxonomy" id="47866"/>
    <lineage>
        <taxon>Bacteria</taxon>
        <taxon>Bacillati</taxon>
        <taxon>Actinomycetota</taxon>
        <taxon>Actinomycetes</taxon>
        <taxon>Micromonosporales</taxon>
        <taxon>Micromonosporaceae</taxon>
        <taxon>Micromonospora</taxon>
    </lineage>
</organism>
<dbReference type="RefSeq" id="WP_176738045.1">
    <property type="nucleotide sequence ID" value="NZ_FMHU01000002.1"/>
</dbReference>
<evidence type="ECO:0000256" key="1">
    <source>
        <dbReference type="SAM" id="MobiDB-lite"/>
    </source>
</evidence>
<feature type="chain" id="PRO_5008745512" evidence="2">
    <location>
        <begin position="31"/>
        <end position="616"/>
    </location>
</feature>
<sequence>MDRAQILARSLLPAAIMATLPLLVTVPAAAQHRLSTDPVGRTREFADQPPLADVPAAPAPPGPELLAKATPDECFAGIGEPYPPGPPCRVGVPKVNQSYVWGLTKSGDQLWFGTAPNVHCLTLGKGLKQTKPVQNDDYVCEYGESQLRKLNPFLPAGGGDWRPPDVFLYDTRTRQLTDKGGDIGRASPMDRMRRNSTIGIRAAGSHQGVVLLGGPALGGINLFAFDSESGRYLGSTTLSEYGNIRNFVVADGVLYAGVGVGLDGLGGGAVLRWTGSKDDPFRFGVVGDLPGQVADITAHQGRIALITWPSAGTQGRVPGVWLSPPLADGEPGLTPADADGWSRLWDAGQYEPDPVVAETYGLGGLASYGGHLYWGTMHVPLKATQAHARRYTPAGGKPDPVAVPNTQRTASLFRAGGFDPDCECEDNTSVELLYGQSKLPAFDPAANDGAGEWRLTPTGYTPRFGAAGFGNGYNNYIWKMVVAGGSLYVGTMDWSYLGRESGGGITAALGTADASSYGADLWAFDNPNQPARPVDTTGLGNYLNYGIRTMVADDSSIYLGMANPMNLRTDEQDDVPEGGWELIRLPVAALDPSTAGTGRPFPPGGDASEAAATGGK</sequence>
<feature type="region of interest" description="Disordered" evidence="1">
    <location>
        <begin position="591"/>
        <end position="616"/>
    </location>
</feature>
<keyword evidence="2" id="KW-0732">Signal</keyword>
<dbReference type="STRING" id="47866.GA0074694_4251"/>
<proteinExistence type="predicted"/>
<accession>A0A1C6S8E5</accession>
<evidence type="ECO:0000313" key="4">
    <source>
        <dbReference type="Proteomes" id="UP000198906"/>
    </source>
</evidence>
<evidence type="ECO:0000313" key="3">
    <source>
        <dbReference type="EMBL" id="SCL25541.1"/>
    </source>
</evidence>
<dbReference type="EMBL" id="FMHU01000002">
    <property type="protein sequence ID" value="SCL25541.1"/>
    <property type="molecule type" value="Genomic_DNA"/>
</dbReference>
<reference evidence="4" key="1">
    <citation type="submission" date="2016-06" db="EMBL/GenBank/DDBJ databases">
        <authorList>
            <person name="Varghese N."/>
        </authorList>
    </citation>
    <scope>NUCLEOTIDE SEQUENCE [LARGE SCALE GENOMIC DNA]</scope>
    <source>
        <strain evidence="4">DSM 46123</strain>
    </source>
</reference>
<evidence type="ECO:0000256" key="2">
    <source>
        <dbReference type="SAM" id="SignalP"/>
    </source>
</evidence>
<keyword evidence="4" id="KW-1185">Reference proteome</keyword>
<dbReference type="AlphaFoldDB" id="A0A1C6S8E5"/>